<dbReference type="Proteomes" id="UP000887565">
    <property type="component" value="Unplaced"/>
</dbReference>
<keyword evidence="1" id="KW-1185">Reference proteome</keyword>
<name>A0A915KTH8_ROMCU</name>
<dbReference type="WBParaSite" id="nRc.2.0.1.t41426-RA">
    <property type="protein sequence ID" value="nRc.2.0.1.t41426-RA"/>
    <property type="gene ID" value="nRc.2.0.1.g41426"/>
</dbReference>
<accession>A0A915KTH8</accession>
<reference evidence="2" key="1">
    <citation type="submission" date="2022-11" db="UniProtKB">
        <authorList>
            <consortium name="WormBaseParasite"/>
        </authorList>
    </citation>
    <scope>IDENTIFICATION</scope>
</reference>
<evidence type="ECO:0000313" key="1">
    <source>
        <dbReference type="Proteomes" id="UP000887565"/>
    </source>
</evidence>
<sequence length="76" mass="8435">MTDAVIQRKSLVVTLVPLPAALTASSKGRHRCLEPLINWSLSRLLKLKQTMDVGVAVGVEFLFSDKQQLKIDSEKD</sequence>
<protein>
    <submittedName>
        <fullName evidence="2">Uncharacterized protein</fullName>
    </submittedName>
</protein>
<proteinExistence type="predicted"/>
<organism evidence="1 2">
    <name type="scientific">Romanomermis culicivorax</name>
    <name type="common">Nematode worm</name>
    <dbReference type="NCBI Taxonomy" id="13658"/>
    <lineage>
        <taxon>Eukaryota</taxon>
        <taxon>Metazoa</taxon>
        <taxon>Ecdysozoa</taxon>
        <taxon>Nematoda</taxon>
        <taxon>Enoplea</taxon>
        <taxon>Dorylaimia</taxon>
        <taxon>Mermithida</taxon>
        <taxon>Mermithoidea</taxon>
        <taxon>Mermithidae</taxon>
        <taxon>Romanomermis</taxon>
    </lineage>
</organism>
<dbReference type="AlphaFoldDB" id="A0A915KTH8"/>
<evidence type="ECO:0000313" key="2">
    <source>
        <dbReference type="WBParaSite" id="nRc.2.0.1.t41426-RA"/>
    </source>
</evidence>